<evidence type="ECO:0000313" key="2">
    <source>
        <dbReference type="EMBL" id="ETW18695.1"/>
    </source>
</evidence>
<reference evidence="2 3" key="1">
    <citation type="submission" date="2013-02" db="EMBL/GenBank/DDBJ databases">
        <title>The Genome Annotation of Plasmodium falciparum Vietnam Oak-Knoll (FVO).</title>
        <authorList>
            <consortium name="The Broad Institute Genome Sequencing Platform"/>
            <consortium name="The Broad Institute Genome Sequencing Center for Infectious Disease"/>
            <person name="Neafsey D."/>
            <person name="Hoffman S."/>
            <person name="Volkman S."/>
            <person name="Rosenthal P."/>
            <person name="Walker B."/>
            <person name="Young S.K."/>
            <person name="Zeng Q."/>
            <person name="Gargeya S."/>
            <person name="Fitzgerald M."/>
            <person name="Haas B."/>
            <person name="Abouelleil A."/>
            <person name="Allen A.W."/>
            <person name="Alvarado L."/>
            <person name="Arachchi H.M."/>
            <person name="Berlin A.M."/>
            <person name="Chapman S.B."/>
            <person name="Gainer-Dewar J."/>
            <person name="Goldberg J."/>
            <person name="Griggs A."/>
            <person name="Gujja S."/>
            <person name="Hansen M."/>
            <person name="Howarth C."/>
            <person name="Imamovic A."/>
            <person name="Ireland A."/>
            <person name="Larimer J."/>
            <person name="McCowan C."/>
            <person name="Murphy C."/>
            <person name="Pearson M."/>
            <person name="Poon T.W."/>
            <person name="Priest M."/>
            <person name="Roberts A."/>
            <person name="Saif S."/>
            <person name="Shea T."/>
            <person name="Sisk P."/>
            <person name="Sykes S."/>
            <person name="Wortman J."/>
            <person name="Nusbaum C."/>
            <person name="Birren B."/>
        </authorList>
    </citation>
    <scope>NUCLEOTIDE SEQUENCE [LARGE SCALE GENOMIC DNA]</scope>
    <source>
        <strain evidence="3">Vietnam Oak-Knoll (FVO)</strain>
    </source>
</reference>
<proteinExistence type="predicted"/>
<evidence type="ECO:0000256" key="1">
    <source>
        <dbReference type="SAM" id="Phobius"/>
    </source>
</evidence>
<reference evidence="2 3" key="2">
    <citation type="submission" date="2013-02" db="EMBL/GenBank/DDBJ databases">
        <title>The Genome Sequence of Plasmodium falciparum Vietnam Oak-Knoll (FVO).</title>
        <authorList>
            <consortium name="The Broad Institute Genome Sequencing Platform"/>
            <consortium name="The Broad Institute Genome Sequencing Center for Infectious Disease"/>
            <person name="Neafsey D."/>
            <person name="Cheeseman I."/>
            <person name="Volkman S."/>
            <person name="Adams J."/>
            <person name="Walker B."/>
            <person name="Young S.K."/>
            <person name="Zeng Q."/>
            <person name="Gargeya S."/>
            <person name="Fitzgerald M."/>
            <person name="Haas B."/>
            <person name="Abouelleil A."/>
            <person name="Alvarado L."/>
            <person name="Arachchi H.M."/>
            <person name="Berlin A.M."/>
            <person name="Chapman S.B."/>
            <person name="Dewar J."/>
            <person name="Goldberg J."/>
            <person name="Griggs A."/>
            <person name="Gujja S."/>
            <person name="Hansen M."/>
            <person name="Howarth C."/>
            <person name="Imamovic A."/>
            <person name="Larimer J."/>
            <person name="McCowan C."/>
            <person name="Murphy C."/>
            <person name="Neiman D."/>
            <person name="Pearson M."/>
            <person name="Priest M."/>
            <person name="Roberts A."/>
            <person name="Saif S."/>
            <person name="Shea T."/>
            <person name="Sisk P."/>
            <person name="Sykes S."/>
            <person name="Wortman J."/>
            <person name="Nusbaum C."/>
            <person name="Birren B."/>
        </authorList>
    </citation>
    <scope>NUCLEOTIDE SEQUENCE [LARGE SCALE GENOMIC DNA]</scope>
    <source>
        <strain evidence="3">Vietnam Oak-Knoll (FVO)</strain>
    </source>
</reference>
<keyword evidence="1" id="KW-1133">Transmembrane helix</keyword>
<feature type="transmembrane region" description="Helical" evidence="1">
    <location>
        <begin position="168"/>
        <end position="190"/>
    </location>
</feature>
<protein>
    <recommendedName>
        <fullName evidence="4">Transmembrane protein</fullName>
    </recommendedName>
</protein>
<dbReference type="Proteomes" id="UP000030690">
    <property type="component" value="Unassembled WGS sequence"/>
</dbReference>
<feature type="transmembrane region" description="Helical" evidence="1">
    <location>
        <begin position="121"/>
        <end position="137"/>
    </location>
</feature>
<feature type="transmembrane region" description="Helical" evidence="1">
    <location>
        <begin position="46"/>
        <end position="65"/>
    </location>
</feature>
<dbReference type="EMBL" id="KI925078">
    <property type="protein sequence ID" value="ETW18695.1"/>
    <property type="molecule type" value="Genomic_DNA"/>
</dbReference>
<name>A0A024V954_PLAFA</name>
<keyword evidence="1" id="KW-0812">Transmembrane</keyword>
<sequence>MEKDDSFESGDSVEGSLIGEKNLHTGDLSNGCFYTFSSEVFKLSVISYYFWIGFCYIIGSITLVSGYHSSSLRIQDQIVCAGSSNVYVFCSLWFLIGIICIITCIGYTVTIDEENNKIYDQNSAIFIHILGILCKTIPTIIRIIHIFNLFQLYLLTIDIMFLPECNSFPVRFILFIIHILWWFIVFFGIISRKKIFLPPLLYKPITNDAGFVAYINNLLHSFGL</sequence>
<gene>
    <name evidence="2" type="ORF">PFFVO_02591</name>
</gene>
<evidence type="ECO:0008006" key="4">
    <source>
        <dbReference type="Google" id="ProtNLM"/>
    </source>
</evidence>
<evidence type="ECO:0000313" key="3">
    <source>
        <dbReference type="Proteomes" id="UP000030690"/>
    </source>
</evidence>
<keyword evidence="1" id="KW-0472">Membrane</keyword>
<dbReference type="OrthoDB" id="336859at2759"/>
<accession>A0A024V954</accession>
<organism evidence="2 3">
    <name type="scientific">Plasmodium falciparum Vietnam Oak-Knoll</name>
    <name type="common">FVO</name>
    <dbReference type="NCBI Taxonomy" id="1036723"/>
    <lineage>
        <taxon>Eukaryota</taxon>
        <taxon>Sar</taxon>
        <taxon>Alveolata</taxon>
        <taxon>Apicomplexa</taxon>
        <taxon>Aconoidasida</taxon>
        <taxon>Haemosporida</taxon>
        <taxon>Plasmodiidae</taxon>
        <taxon>Plasmodium</taxon>
        <taxon>Plasmodium (Laverania)</taxon>
    </lineage>
</organism>
<feature type="transmembrane region" description="Helical" evidence="1">
    <location>
        <begin position="86"/>
        <end position="109"/>
    </location>
</feature>
<dbReference type="AlphaFoldDB" id="A0A024V954"/>